<dbReference type="VEuPathDB" id="FungiDB:PHYBLDRAFT_140852"/>
<feature type="signal peptide" evidence="3">
    <location>
        <begin position="1"/>
        <end position="23"/>
    </location>
</feature>
<evidence type="ECO:0000313" key="5">
    <source>
        <dbReference type="Proteomes" id="UP000077315"/>
    </source>
</evidence>
<evidence type="ECO:0000256" key="1">
    <source>
        <dbReference type="SAM" id="MobiDB-lite"/>
    </source>
</evidence>
<reference evidence="5" key="1">
    <citation type="submission" date="2015-06" db="EMBL/GenBank/DDBJ databases">
        <title>Expansion of signal transduction pathways in fungi by whole-genome duplication.</title>
        <authorList>
            <consortium name="DOE Joint Genome Institute"/>
            <person name="Corrochano L.M."/>
            <person name="Kuo A."/>
            <person name="Marcet-Houben M."/>
            <person name="Polaino S."/>
            <person name="Salamov A."/>
            <person name="Villalobos J.M."/>
            <person name="Alvarez M.I."/>
            <person name="Avalos J."/>
            <person name="Benito E.P."/>
            <person name="Benoit I."/>
            <person name="Burger G."/>
            <person name="Camino L.P."/>
            <person name="Canovas D."/>
            <person name="Cerda-Olmedo E."/>
            <person name="Cheng J.-F."/>
            <person name="Dominguez A."/>
            <person name="Elias M."/>
            <person name="Eslava A.P."/>
            <person name="Glaser F."/>
            <person name="Grimwood J."/>
            <person name="Gutierrez G."/>
            <person name="Heitman J."/>
            <person name="Henrissat B."/>
            <person name="Iturriaga E.A."/>
            <person name="Lang B.F."/>
            <person name="Lavin J.L."/>
            <person name="Lee S."/>
            <person name="Li W."/>
            <person name="Lindquist E."/>
            <person name="Lopez-Garcia S."/>
            <person name="Luque E.M."/>
            <person name="Marcos A.T."/>
            <person name="Martin J."/>
            <person name="McCluskey K."/>
            <person name="Medina H.R."/>
            <person name="Miralles-Duran A."/>
            <person name="Miyazaki A."/>
            <person name="Munoz-Torres E."/>
            <person name="Oguiza J.A."/>
            <person name="Ohm R."/>
            <person name="Olmedo M."/>
            <person name="Orejas M."/>
            <person name="Ortiz-Castellanos L."/>
            <person name="Pisabarro A.G."/>
            <person name="Rodriguez-Romero J."/>
            <person name="Ruiz-Herrera J."/>
            <person name="Ruiz-Vazquez R."/>
            <person name="Sanz C."/>
            <person name="Schackwitz W."/>
            <person name="Schmutz J."/>
            <person name="Shahriari M."/>
            <person name="Shelest E."/>
            <person name="Silva-Franco F."/>
            <person name="Soanes D."/>
            <person name="Syed K."/>
            <person name="Tagua V.G."/>
            <person name="Talbot N.J."/>
            <person name="Thon M."/>
            <person name="De vries R.P."/>
            <person name="Wiebenga A."/>
            <person name="Yadav J.S."/>
            <person name="Braun E.L."/>
            <person name="Baker S."/>
            <person name="Garre V."/>
            <person name="Horwitz B."/>
            <person name="Torres-Martinez S."/>
            <person name="Idnurm A."/>
            <person name="Herrera-Estrella A."/>
            <person name="Gabaldon T."/>
            <person name="Grigoriev I.V."/>
        </authorList>
    </citation>
    <scope>NUCLEOTIDE SEQUENCE [LARGE SCALE GENOMIC DNA]</scope>
    <source>
        <strain evidence="5">NRRL 1555(-)</strain>
    </source>
</reference>
<feature type="chain" id="PRO_5007891364" evidence="3">
    <location>
        <begin position="24"/>
        <end position="457"/>
    </location>
</feature>
<gene>
    <name evidence="4" type="ORF">PHYBLDRAFT_140852</name>
</gene>
<evidence type="ECO:0000256" key="2">
    <source>
        <dbReference type="SAM" id="Phobius"/>
    </source>
</evidence>
<feature type="compositionally biased region" description="Polar residues" evidence="1">
    <location>
        <begin position="447"/>
        <end position="457"/>
    </location>
</feature>
<dbReference type="EMBL" id="KV440973">
    <property type="protein sequence ID" value="OAD78797.1"/>
    <property type="molecule type" value="Genomic_DNA"/>
</dbReference>
<feature type="region of interest" description="Disordered" evidence="1">
    <location>
        <begin position="423"/>
        <end position="457"/>
    </location>
</feature>
<dbReference type="OrthoDB" id="2267314at2759"/>
<dbReference type="InParanoid" id="A0A167PZ06"/>
<feature type="compositionally biased region" description="Low complexity" evidence="1">
    <location>
        <begin position="425"/>
        <end position="446"/>
    </location>
</feature>
<dbReference type="InterPro" id="IPR011043">
    <property type="entry name" value="Gal_Oxase/kelch_b-propeller"/>
</dbReference>
<keyword evidence="2" id="KW-1133">Transmembrane helix</keyword>
<evidence type="ECO:0000256" key="3">
    <source>
        <dbReference type="SAM" id="SignalP"/>
    </source>
</evidence>
<feature type="transmembrane region" description="Helical" evidence="2">
    <location>
        <begin position="341"/>
        <end position="360"/>
    </location>
</feature>
<organism evidence="4 5">
    <name type="scientific">Phycomyces blakesleeanus (strain ATCC 8743b / DSM 1359 / FGSC 10004 / NBRC 33097 / NRRL 1555)</name>
    <dbReference type="NCBI Taxonomy" id="763407"/>
    <lineage>
        <taxon>Eukaryota</taxon>
        <taxon>Fungi</taxon>
        <taxon>Fungi incertae sedis</taxon>
        <taxon>Mucoromycota</taxon>
        <taxon>Mucoromycotina</taxon>
        <taxon>Mucoromycetes</taxon>
        <taxon>Mucorales</taxon>
        <taxon>Phycomycetaceae</taxon>
        <taxon>Phycomyces</taxon>
    </lineage>
</organism>
<dbReference type="RefSeq" id="XP_018296837.1">
    <property type="nucleotide sequence ID" value="XM_018430467.1"/>
</dbReference>
<dbReference type="AlphaFoldDB" id="A0A167PZ06"/>
<protein>
    <submittedName>
        <fullName evidence="4">Uncharacterized protein</fullName>
    </submittedName>
</protein>
<dbReference type="SUPFAM" id="SSF50965">
    <property type="entry name" value="Galactose oxidase, central domain"/>
    <property type="match status" value="1"/>
</dbReference>
<evidence type="ECO:0000313" key="4">
    <source>
        <dbReference type="EMBL" id="OAD78797.1"/>
    </source>
</evidence>
<keyword evidence="3" id="KW-0732">Signal</keyword>
<proteinExistence type="predicted"/>
<name>A0A167PZ06_PHYB8</name>
<keyword evidence="5" id="KW-1185">Reference proteome</keyword>
<dbReference type="Proteomes" id="UP000077315">
    <property type="component" value="Unassembled WGS sequence"/>
</dbReference>
<dbReference type="GeneID" id="28991373"/>
<sequence length="457" mass="50359">MGSLVWFGSTVFLFILLGSKTYGAELTADHVGQQHNCTFNYNNTLYFYGQGLQSSPALYYIKIDSSTQPTEWKKTSFQPQDVAYCGVSDGSAVFVTSPLKNNTIQTVDLTHSTMNVTTTFGVLPETLGKPAMRSAVANGTLVLFDGTSSRDTWLLSTHVEPKIWTRLAPTDLTPPSTNLGELVVAGALIYHFSTESMSTGGYAIHVHAFDPTLGRWTGYIGSFHSPSPVIITEDGMGRVFVFSAAPNYVWNITMSEFASQPLHVQPLYSGIETPSSDTKAAIVTLNSTKQVVFYKFLNNGLTFYDPLANIPLRTSASVSSPLGTKDDENFWNTKVGRRLEIGLGVGLPILVFGLILCVCIRRKRKQNQKVHETPEIIQPDKDEMSLAEEAFQPTPLPQHTEDAETWSRRVLRLLTSITPDRSVFSRPAARAPSRSSRRTQQTQASSITNGARSSRRI</sequence>
<keyword evidence="2" id="KW-0472">Membrane</keyword>
<accession>A0A167PZ06</accession>
<keyword evidence="2" id="KW-0812">Transmembrane</keyword>